<gene>
    <name evidence="2" type="ORF">LX32DRAFT_640607</name>
</gene>
<name>A0AAD9HET0_9PEZI</name>
<feature type="region of interest" description="Disordered" evidence="1">
    <location>
        <begin position="42"/>
        <end position="63"/>
    </location>
</feature>
<sequence length="63" mass="6803">MNREAHSPNGKHFSPPPQEGLDPTRSGHSNYAVHYSWAATKMATNDPSLPPPYPPSAIPPPSL</sequence>
<feature type="region of interest" description="Disordered" evidence="1">
    <location>
        <begin position="1"/>
        <end position="29"/>
    </location>
</feature>
<feature type="compositionally biased region" description="Pro residues" evidence="1">
    <location>
        <begin position="48"/>
        <end position="63"/>
    </location>
</feature>
<reference evidence="2" key="1">
    <citation type="submission" date="2021-06" db="EMBL/GenBank/DDBJ databases">
        <title>Comparative genomics, transcriptomics and evolutionary studies reveal genomic signatures of adaptation to plant cell wall in hemibiotrophic fungi.</title>
        <authorList>
            <consortium name="DOE Joint Genome Institute"/>
            <person name="Baroncelli R."/>
            <person name="Diaz J.F."/>
            <person name="Benocci T."/>
            <person name="Peng M."/>
            <person name="Battaglia E."/>
            <person name="Haridas S."/>
            <person name="Andreopoulos W."/>
            <person name="Labutti K."/>
            <person name="Pangilinan J."/>
            <person name="Floch G.L."/>
            <person name="Makela M.R."/>
            <person name="Henrissat B."/>
            <person name="Grigoriev I.V."/>
            <person name="Crouch J.A."/>
            <person name="De Vries R.P."/>
            <person name="Sukno S.A."/>
            <person name="Thon M.R."/>
        </authorList>
    </citation>
    <scope>NUCLEOTIDE SEQUENCE</scope>
    <source>
        <strain evidence="2">MAFF235873</strain>
    </source>
</reference>
<comment type="caution">
    <text evidence="2">The sequence shown here is derived from an EMBL/GenBank/DDBJ whole genome shotgun (WGS) entry which is preliminary data.</text>
</comment>
<dbReference type="AlphaFoldDB" id="A0AAD9HET0"/>
<proteinExistence type="predicted"/>
<evidence type="ECO:0000313" key="3">
    <source>
        <dbReference type="Proteomes" id="UP001232148"/>
    </source>
</evidence>
<protein>
    <submittedName>
        <fullName evidence="2">Uncharacterized protein</fullName>
    </submittedName>
</protein>
<accession>A0AAD9HET0</accession>
<dbReference type="Proteomes" id="UP001232148">
    <property type="component" value="Unassembled WGS sequence"/>
</dbReference>
<dbReference type="EMBL" id="MU842889">
    <property type="protein sequence ID" value="KAK2027770.1"/>
    <property type="molecule type" value="Genomic_DNA"/>
</dbReference>
<keyword evidence="3" id="KW-1185">Reference proteome</keyword>
<evidence type="ECO:0000313" key="2">
    <source>
        <dbReference type="EMBL" id="KAK2027770.1"/>
    </source>
</evidence>
<organism evidence="2 3">
    <name type="scientific">Colletotrichum zoysiae</name>
    <dbReference type="NCBI Taxonomy" id="1216348"/>
    <lineage>
        <taxon>Eukaryota</taxon>
        <taxon>Fungi</taxon>
        <taxon>Dikarya</taxon>
        <taxon>Ascomycota</taxon>
        <taxon>Pezizomycotina</taxon>
        <taxon>Sordariomycetes</taxon>
        <taxon>Hypocreomycetidae</taxon>
        <taxon>Glomerellales</taxon>
        <taxon>Glomerellaceae</taxon>
        <taxon>Colletotrichum</taxon>
        <taxon>Colletotrichum graminicola species complex</taxon>
    </lineage>
</organism>
<evidence type="ECO:0000256" key="1">
    <source>
        <dbReference type="SAM" id="MobiDB-lite"/>
    </source>
</evidence>